<protein>
    <submittedName>
        <fullName evidence="2">Uncharacterized protein</fullName>
    </submittedName>
</protein>
<accession>H1S7N4</accession>
<evidence type="ECO:0000313" key="2">
    <source>
        <dbReference type="EMBL" id="EHP41448.1"/>
    </source>
</evidence>
<organism evidence="2 3">
    <name type="scientific">Cupriavidus basilensis OR16</name>
    <dbReference type="NCBI Taxonomy" id="1127483"/>
    <lineage>
        <taxon>Bacteria</taxon>
        <taxon>Pseudomonadati</taxon>
        <taxon>Pseudomonadota</taxon>
        <taxon>Betaproteobacteria</taxon>
        <taxon>Burkholderiales</taxon>
        <taxon>Burkholderiaceae</taxon>
        <taxon>Cupriavidus</taxon>
    </lineage>
</organism>
<dbReference type="EMBL" id="AHJE01000048">
    <property type="protein sequence ID" value="EHP41448.1"/>
    <property type="molecule type" value="Genomic_DNA"/>
</dbReference>
<dbReference type="Proteomes" id="UP000005808">
    <property type="component" value="Unassembled WGS sequence"/>
</dbReference>
<dbReference type="PATRIC" id="fig|1127483.3.peg.3975"/>
<sequence length="206" mass="21885">MLMMLRPCSLSSSSRSDSILETMAVDDMASAPPSATEACQDSGNSQLKAQLAGITASSDNTTCEPPRPNTCRFIALSLPRLNSRPIENIKKTTPNSARYLVCAVSLARPSACGPIRMPTTRYPSMGGNCSMRNATTPNTAAASRTRVRSSGECIGRVRVRRAGHRTGPVRAALPADYGKHEAAPAPDSRNSPSAIAFVGILRRHDS</sequence>
<gene>
    <name evidence="2" type="ORF">OR16_19830</name>
</gene>
<evidence type="ECO:0000256" key="1">
    <source>
        <dbReference type="SAM" id="MobiDB-lite"/>
    </source>
</evidence>
<proteinExistence type="predicted"/>
<name>H1S7N4_9BURK</name>
<evidence type="ECO:0000313" key="3">
    <source>
        <dbReference type="Proteomes" id="UP000005808"/>
    </source>
</evidence>
<reference evidence="2 3" key="1">
    <citation type="journal article" date="2012" name="J. Bacteriol.">
        <title>De Novo Genome Project of Cupriavidus basilensis OR16.</title>
        <authorList>
            <person name="Cserhati M."/>
            <person name="Kriszt B."/>
            <person name="Szoboszlay S."/>
            <person name="Toth A."/>
            <person name="Szabo I."/>
            <person name="Tancsics A."/>
            <person name="Nagy I."/>
            <person name="Horvath B."/>
            <person name="Nagy I."/>
            <person name="Kukolya J."/>
        </authorList>
    </citation>
    <scope>NUCLEOTIDE SEQUENCE [LARGE SCALE GENOMIC DNA]</scope>
    <source>
        <strain evidence="2 3">OR16</strain>
    </source>
</reference>
<comment type="caution">
    <text evidence="2">The sequence shown here is derived from an EMBL/GenBank/DDBJ whole genome shotgun (WGS) entry which is preliminary data.</text>
</comment>
<feature type="region of interest" description="Disordered" evidence="1">
    <location>
        <begin position="172"/>
        <end position="192"/>
    </location>
</feature>
<dbReference type="AlphaFoldDB" id="H1S7N4"/>